<evidence type="ECO:0000256" key="4">
    <source>
        <dbReference type="ARBA" id="ARBA00022806"/>
    </source>
</evidence>
<keyword evidence="7" id="KW-0234">DNA repair</keyword>
<evidence type="ECO:0000256" key="2">
    <source>
        <dbReference type="ARBA" id="ARBA00022763"/>
    </source>
</evidence>
<dbReference type="Gene3D" id="3.40.50.300">
    <property type="entry name" value="P-loop containing nucleotide triphosphate hydrolases"/>
    <property type="match status" value="1"/>
</dbReference>
<keyword evidence="1" id="KW-0547">Nucleotide-binding</keyword>
<dbReference type="CDD" id="cd18037">
    <property type="entry name" value="DEXSc_Pif1_like"/>
    <property type="match status" value="1"/>
</dbReference>
<dbReference type="GO" id="GO:0006281">
    <property type="term" value="P:DNA repair"/>
    <property type="evidence" value="ECO:0007669"/>
    <property type="project" value="InterPro"/>
</dbReference>
<evidence type="ECO:0000256" key="6">
    <source>
        <dbReference type="ARBA" id="ARBA00023125"/>
    </source>
</evidence>
<keyword evidence="8" id="KW-0413">Isomerase</keyword>
<keyword evidence="5" id="KW-0067">ATP-binding</keyword>
<dbReference type="AlphaFoldDB" id="A0A6C0DZX2"/>
<dbReference type="InterPro" id="IPR011604">
    <property type="entry name" value="PDDEXK-like_dom_sf"/>
</dbReference>
<keyword evidence="3" id="KW-0378">Hydrolase</keyword>
<dbReference type="InterPro" id="IPR027417">
    <property type="entry name" value="P-loop_NTPase"/>
</dbReference>
<dbReference type="EMBL" id="MN739709">
    <property type="protein sequence ID" value="QHT22334.1"/>
    <property type="molecule type" value="Genomic_DNA"/>
</dbReference>
<keyword evidence="4" id="KW-0347">Helicase</keyword>
<evidence type="ECO:0000259" key="10">
    <source>
        <dbReference type="Pfam" id="PF05970"/>
    </source>
</evidence>
<keyword evidence="2" id="KW-0227">DNA damage</keyword>
<evidence type="ECO:0000256" key="9">
    <source>
        <dbReference type="SAM" id="MobiDB-lite"/>
    </source>
</evidence>
<dbReference type="SUPFAM" id="SSF52540">
    <property type="entry name" value="P-loop containing nucleoside triphosphate hydrolases"/>
    <property type="match status" value="2"/>
</dbReference>
<dbReference type="InterPro" id="IPR010285">
    <property type="entry name" value="DNA_helicase_pif1-like_DEAD"/>
</dbReference>
<evidence type="ECO:0000259" key="11">
    <source>
        <dbReference type="Pfam" id="PF21530"/>
    </source>
</evidence>
<dbReference type="InterPro" id="IPR049163">
    <property type="entry name" value="Pif1-like_2B_dom"/>
</dbReference>
<evidence type="ECO:0000256" key="8">
    <source>
        <dbReference type="ARBA" id="ARBA00023235"/>
    </source>
</evidence>
<evidence type="ECO:0000256" key="1">
    <source>
        <dbReference type="ARBA" id="ARBA00022741"/>
    </source>
</evidence>
<keyword evidence="6" id="KW-0238">DNA-binding</keyword>
<proteinExistence type="predicted"/>
<evidence type="ECO:0000256" key="3">
    <source>
        <dbReference type="ARBA" id="ARBA00022801"/>
    </source>
</evidence>
<dbReference type="GO" id="GO:0003678">
    <property type="term" value="F:DNA helicase activity"/>
    <property type="evidence" value="ECO:0007669"/>
    <property type="project" value="InterPro"/>
</dbReference>
<dbReference type="GO" id="GO:0000723">
    <property type="term" value="P:telomere maintenance"/>
    <property type="evidence" value="ECO:0007669"/>
    <property type="project" value="InterPro"/>
</dbReference>
<protein>
    <recommendedName>
        <fullName evidence="13">AAA+ ATPase domain-containing protein</fullName>
    </recommendedName>
</protein>
<accession>A0A6C0DZX2</accession>
<evidence type="ECO:0000313" key="12">
    <source>
        <dbReference type="EMBL" id="QHT22334.1"/>
    </source>
</evidence>
<dbReference type="CDD" id="cd18809">
    <property type="entry name" value="SF1_C_RecD"/>
    <property type="match status" value="1"/>
</dbReference>
<dbReference type="Gene3D" id="3.90.320.10">
    <property type="match status" value="1"/>
</dbReference>
<dbReference type="PANTHER" id="PTHR47642">
    <property type="entry name" value="ATP-DEPENDENT DNA HELICASE"/>
    <property type="match status" value="1"/>
</dbReference>
<dbReference type="Pfam" id="PF21530">
    <property type="entry name" value="Pif1_2B_dom"/>
    <property type="match status" value="1"/>
</dbReference>
<evidence type="ECO:0000256" key="7">
    <source>
        <dbReference type="ARBA" id="ARBA00023204"/>
    </source>
</evidence>
<sequence>MNLSIKNKHQLDDRIKFQDIGHKYWIDGNDNDLISCTTFIKKFFKEFDFDSIIKNIIKSEKYNDPTYKYHNMSYEDIKKEWDKNSNESTDLGTKLHLSIEHFYNEIKVENKSIEYNYFLKFYEDHKHLEIYRTEWLIFSDILRISGSIDGVFINHDGSLSLCDWKRSKEIDYKGYNDKKALYPIEHLPDCNYSKYSLQLNLYRMILETFYDFKVKEMFLIVMHPNNDNYIKIEVSDYKKEIEWLFAERCNELKSLGYKNINLEYKNKIENDIQKNIKNCNMDLDDIINDYDESKPFVSLFSKRKNKVDTKVDTTSNKGKRWSKDEDNYLFTSAKKGIDIKILSENHKRSETAIKYRIMQKYNPVFDNISNFCKEYIQISENDLNKFLEYENKKKEKKEDDKKDNKKKKEIEKIPEQPKEEIKTKIELSKYGLSKKQQYAYDLISEGKNVFITSQAGGGKSYLIKMIYAKYLDSKYIAVTSTTGTSAILINGVTLHSYLGIGLGNSDAGSLYLMIQKRPNILRRWKDLDILIIDEISMLSPELFDKLEYLARVIRRNNKPFGGIQIILSGDFLQLPVVGETDSFCFDAVSWNSCIQHIVYLDENFRQEDSVFKNLLNEIRIGNISKNTVEILKSRVNVKLENAFGILPTKLYSLNRDVDSENDKELNNLVLKNEDLEFYQYDLEYEVLKNGIKNVEEKINKSCNAPFSLQLCVGAQVMLLYNMDLENKLVNGSRGVVIGFENDLPRVKFLNGITLLVDHKIWTLDENNIPIVQWTQIPLKVAFAVSIHKIQGVTIDYAEVDLSNIFENSQAYVALSRVRTLEGLSIKNFNTLCIKVNPRAVEFYKNLI</sequence>
<feature type="domain" description="DNA helicase Pif1-like 2B" evidence="11">
    <location>
        <begin position="696"/>
        <end position="739"/>
    </location>
</feature>
<evidence type="ECO:0008006" key="13">
    <source>
        <dbReference type="Google" id="ProtNLM"/>
    </source>
</evidence>
<dbReference type="InterPro" id="IPR051055">
    <property type="entry name" value="PIF1_helicase"/>
</dbReference>
<name>A0A6C0DZX2_9ZZZZ</name>
<reference evidence="12" key="1">
    <citation type="journal article" date="2020" name="Nature">
        <title>Giant virus diversity and host interactions through global metagenomics.</title>
        <authorList>
            <person name="Schulz F."/>
            <person name="Roux S."/>
            <person name="Paez-Espino D."/>
            <person name="Jungbluth S."/>
            <person name="Walsh D.A."/>
            <person name="Denef V.J."/>
            <person name="McMahon K.D."/>
            <person name="Konstantinidis K.T."/>
            <person name="Eloe-Fadrosh E.A."/>
            <person name="Kyrpides N.C."/>
            <person name="Woyke T."/>
        </authorList>
    </citation>
    <scope>NUCLEOTIDE SEQUENCE</scope>
    <source>
        <strain evidence="12">GVMAG-M-3300023179-111</strain>
    </source>
</reference>
<organism evidence="12">
    <name type="scientific">viral metagenome</name>
    <dbReference type="NCBI Taxonomy" id="1070528"/>
    <lineage>
        <taxon>unclassified sequences</taxon>
        <taxon>metagenomes</taxon>
        <taxon>organismal metagenomes</taxon>
    </lineage>
</organism>
<dbReference type="Pfam" id="PF05970">
    <property type="entry name" value="PIF1"/>
    <property type="match status" value="1"/>
</dbReference>
<dbReference type="PANTHER" id="PTHR47642:SF5">
    <property type="entry name" value="ATP-DEPENDENT DNA HELICASE"/>
    <property type="match status" value="1"/>
</dbReference>
<feature type="domain" description="DNA helicase Pif1-like DEAD-box helicase" evidence="10">
    <location>
        <begin position="432"/>
        <end position="627"/>
    </location>
</feature>
<evidence type="ECO:0000256" key="5">
    <source>
        <dbReference type="ARBA" id="ARBA00022840"/>
    </source>
</evidence>
<feature type="region of interest" description="Disordered" evidence="9">
    <location>
        <begin position="394"/>
        <end position="413"/>
    </location>
</feature>